<accession>A0A553NG62</accession>
<dbReference type="EMBL" id="SRMA01026995">
    <property type="protein sequence ID" value="TRY64395.1"/>
    <property type="molecule type" value="Genomic_DNA"/>
</dbReference>
<evidence type="ECO:0000313" key="2">
    <source>
        <dbReference type="Proteomes" id="UP000316079"/>
    </source>
</evidence>
<dbReference type="PANTHER" id="PTHR13219:SF6">
    <property type="entry name" value="TRANSMEMBRANE PROTEIN 94"/>
    <property type="match status" value="1"/>
</dbReference>
<sequence>MLKYPSDNGLRGSGDLLSPLSAAVSCQWTFRDGKLVNLPICLLVEDDIIALRPGSEAPTELRGIQEAEHVVLSRSDVFSHLSSPPSPLDTVRSHPQRLLQPQLFRVTKTPATEVVQ</sequence>
<dbReference type="AlphaFoldDB" id="A0A553NG62"/>
<dbReference type="STRING" id="623744.A0A553NG62"/>
<gene>
    <name evidence="1" type="ORF">DNTS_017092</name>
</gene>
<dbReference type="Proteomes" id="UP000316079">
    <property type="component" value="Unassembled WGS sequence"/>
</dbReference>
<keyword evidence="2" id="KW-1185">Reference proteome</keyword>
<name>A0A553NG62_9TELE</name>
<dbReference type="InterPro" id="IPR039720">
    <property type="entry name" value="TMEM94"/>
</dbReference>
<organism evidence="1 2">
    <name type="scientific">Danionella cerebrum</name>
    <dbReference type="NCBI Taxonomy" id="2873325"/>
    <lineage>
        <taxon>Eukaryota</taxon>
        <taxon>Metazoa</taxon>
        <taxon>Chordata</taxon>
        <taxon>Craniata</taxon>
        <taxon>Vertebrata</taxon>
        <taxon>Euteleostomi</taxon>
        <taxon>Actinopterygii</taxon>
        <taxon>Neopterygii</taxon>
        <taxon>Teleostei</taxon>
        <taxon>Ostariophysi</taxon>
        <taxon>Cypriniformes</taxon>
        <taxon>Danionidae</taxon>
        <taxon>Danioninae</taxon>
        <taxon>Danionella</taxon>
    </lineage>
</organism>
<protein>
    <submittedName>
        <fullName evidence="1">Uncharacterized protein</fullName>
    </submittedName>
</protein>
<dbReference type="PROSITE" id="PS51257">
    <property type="entry name" value="PROKAR_LIPOPROTEIN"/>
    <property type="match status" value="1"/>
</dbReference>
<evidence type="ECO:0000313" key="1">
    <source>
        <dbReference type="EMBL" id="TRY64395.1"/>
    </source>
</evidence>
<dbReference type="OrthoDB" id="8904489at2759"/>
<dbReference type="PANTHER" id="PTHR13219">
    <property type="entry name" value="TRANSMEMBRANE PROTEIN 94"/>
    <property type="match status" value="1"/>
</dbReference>
<proteinExistence type="predicted"/>
<comment type="caution">
    <text evidence="1">The sequence shown here is derived from an EMBL/GenBank/DDBJ whole genome shotgun (WGS) entry which is preliminary data.</text>
</comment>
<reference evidence="1 2" key="1">
    <citation type="journal article" date="2019" name="Sci. Data">
        <title>Hybrid genome assembly and annotation of Danionella translucida.</title>
        <authorList>
            <person name="Kadobianskyi M."/>
            <person name="Schulze L."/>
            <person name="Schuelke M."/>
            <person name="Judkewitz B."/>
        </authorList>
    </citation>
    <scope>NUCLEOTIDE SEQUENCE [LARGE SCALE GENOMIC DNA]</scope>
    <source>
        <strain evidence="1 2">Bolton</strain>
    </source>
</reference>